<dbReference type="SUPFAM" id="SSF55144">
    <property type="entry name" value="LigT-like"/>
    <property type="match status" value="1"/>
</dbReference>
<evidence type="ECO:0000313" key="1">
    <source>
        <dbReference type="EMBL" id="ADN50448.1"/>
    </source>
</evidence>
<sequence>MGYFYGILIRELDITSLIKTLPVIPVERENLHMTIVYIGDQRPSQEIDDKIGISVGSIPCFNVKLGQLILLPNALKPRVLAVEVIGNERLSRLRNTIMNILRDSSISINDKHSGEFKPHISIAYIKSKKLNPEDILETAREMGVEEELRDKSLLINSVSLILAKEDNYRELTRHELQCRF</sequence>
<dbReference type="Proteomes" id="UP000006681">
    <property type="component" value="Chromosome"/>
</dbReference>
<dbReference type="KEGG" id="vdi:Vdis_1060"/>
<accession>E1QQF3</accession>
<dbReference type="Pfam" id="PF13563">
    <property type="entry name" value="2_5_RNA_ligase2"/>
    <property type="match status" value="1"/>
</dbReference>
<reference evidence="1 2" key="1">
    <citation type="journal article" date="2010" name="Stand. Genomic Sci.">
        <title>Complete genome sequence of Vulcanisaeta distributa type strain (IC-017).</title>
        <authorList>
            <person name="Mavromatis K."/>
            <person name="Sikorski J."/>
            <person name="Pabst E."/>
            <person name="Teshima H."/>
            <person name="Lapidus A."/>
            <person name="Lucas S."/>
            <person name="Nolan M."/>
            <person name="Glavina Del Rio T."/>
            <person name="Cheng J.F."/>
            <person name="Bruce D."/>
            <person name="Goodwin L."/>
            <person name="Pitluck S."/>
            <person name="Liolios K."/>
            <person name="Ivanova N."/>
            <person name="Mikhailova N."/>
            <person name="Pati A."/>
            <person name="Chen A."/>
            <person name="Palaniappan K."/>
            <person name="Land M."/>
            <person name="Hauser L."/>
            <person name="Chang Y.J."/>
            <person name="Jeffries C.D."/>
            <person name="Rohde M."/>
            <person name="Spring S."/>
            <person name="Goker M."/>
            <person name="Wirth R."/>
            <person name="Woyke T."/>
            <person name="Bristow J."/>
            <person name="Eisen J.A."/>
            <person name="Markowitz V."/>
            <person name="Hugenholtz P."/>
            <person name="Klenk H.P."/>
            <person name="Kyrpides N.C."/>
        </authorList>
    </citation>
    <scope>NUCLEOTIDE SEQUENCE [LARGE SCALE GENOMIC DNA]</scope>
    <source>
        <strain evidence="2">DSM 14429 / JCM 11212 / NBRC 100878 / IC-017</strain>
    </source>
</reference>
<dbReference type="EMBL" id="CP002100">
    <property type="protein sequence ID" value="ADN50448.1"/>
    <property type="molecule type" value="Genomic_DNA"/>
</dbReference>
<keyword evidence="1" id="KW-0436">Ligase</keyword>
<keyword evidence="2" id="KW-1185">Reference proteome</keyword>
<evidence type="ECO:0000313" key="2">
    <source>
        <dbReference type="Proteomes" id="UP000006681"/>
    </source>
</evidence>
<dbReference type="Gene3D" id="3.90.1140.10">
    <property type="entry name" value="Cyclic phosphodiesterase"/>
    <property type="match status" value="1"/>
</dbReference>
<dbReference type="AlphaFoldDB" id="E1QQF3"/>
<name>E1QQF3_VULDI</name>
<dbReference type="GeneID" id="9751991"/>
<dbReference type="HOGENOM" id="CLU_1507468_0_0_2"/>
<dbReference type="RefSeq" id="WP_013336173.1">
    <property type="nucleotide sequence ID" value="NC_014537.1"/>
</dbReference>
<proteinExistence type="predicted"/>
<dbReference type="InterPro" id="IPR009097">
    <property type="entry name" value="Cyclic_Pdiesterase"/>
</dbReference>
<dbReference type="eggNOG" id="arCOG01736">
    <property type="taxonomic scope" value="Archaea"/>
</dbReference>
<dbReference type="STRING" id="572478.Vdis_1060"/>
<gene>
    <name evidence="1" type="ordered locus">Vdis_1060</name>
</gene>
<dbReference type="GO" id="GO:0016874">
    <property type="term" value="F:ligase activity"/>
    <property type="evidence" value="ECO:0007669"/>
    <property type="project" value="UniProtKB-KW"/>
</dbReference>
<protein>
    <submittedName>
        <fullName evidence="1">2'-5' RNA ligase</fullName>
    </submittedName>
</protein>
<reference evidence="2" key="2">
    <citation type="journal article" date="2010" name="Stand. Genomic Sci.">
        <title>Complete genome sequence of Vulcanisaeta distributa type strain (IC-017T).</title>
        <authorList>
            <person name="Mavromatis K."/>
            <person name="Sikorski J."/>
            <person name="Pabst E."/>
            <person name="Teshima H."/>
            <person name="Lapidus A."/>
            <person name="Lucas S."/>
            <person name="Nolan M."/>
            <person name="Glavina Del Rio T."/>
            <person name="Cheng J."/>
            <person name="Bruce D."/>
            <person name="Goodwin L."/>
            <person name="Pitluck S."/>
            <person name="Liolios K."/>
            <person name="Ivanova N."/>
            <person name="Mikhailova N."/>
            <person name="Pati A."/>
            <person name="Chen A."/>
            <person name="Palaniappan K."/>
            <person name="Land M."/>
            <person name="Hauser L."/>
            <person name="Chang Y."/>
            <person name="Jeffries C."/>
            <person name="Rohde M."/>
            <person name="Spring S."/>
            <person name="Goker M."/>
            <person name="Wirth R."/>
            <person name="Woyke T."/>
            <person name="Bristow J."/>
            <person name="Eisen J."/>
            <person name="Markowitz V."/>
            <person name="Hugenholtz P."/>
            <person name="Klenk H."/>
            <person name="Kyrpides N."/>
        </authorList>
    </citation>
    <scope>NUCLEOTIDE SEQUENCE [LARGE SCALE GENOMIC DNA]</scope>
    <source>
        <strain evidence="2">DSM 14429 / JCM 11212 / NBRC 100878 / IC-017</strain>
    </source>
</reference>
<dbReference type="OrthoDB" id="27324at2157"/>
<organism evidence="1 2">
    <name type="scientific">Vulcanisaeta distributa (strain DSM 14429 / JCM 11212 / NBRC 100878 / IC-017)</name>
    <dbReference type="NCBI Taxonomy" id="572478"/>
    <lineage>
        <taxon>Archaea</taxon>
        <taxon>Thermoproteota</taxon>
        <taxon>Thermoprotei</taxon>
        <taxon>Thermoproteales</taxon>
        <taxon>Thermoproteaceae</taxon>
        <taxon>Vulcanisaeta</taxon>
    </lineage>
</organism>